<dbReference type="AlphaFoldDB" id="A0A075G7F7"/>
<reference evidence="1" key="1">
    <citation type="journal article" date="2014" name="Genome Biol. Evol.">
        <title>Pangenome evidence for extensive interdomain horizontal transfer affecting lineage core and shell genes in uncultured planktonic thaumarchaeota and euryarchaeota.</title>
        <authorList>
            <person name="Deschamps P."/>
            <person name="Zivanovic Y."/>
            <person name="Moreira D."/>
            <person name="Rodriguez-Valera F."/>
            <person name="Lopez-Garcia P."/>
        </authorList>
    </citation>
    <scope>NUCLEOTIDE SEQUENCE</scope>
</reference>
<dbReference type="EMBL" id="KF900561">
    <property type="protein sequence ID" value="AIE99339.1"/>
    <property type="molecule type" value="Genomic_DNA"/>
</dbReference>
<evidence type="ECO:0000313" key="1">
    <source>
        <dbReference type="EMBL" id="AIE99339.1"/>
    </source>
</evidence>
<name>A0A075G7F7_9EURY</name>
<sequence length="145" mass="15498">MKHGSTFCSEESAQMLLATGLVLLLALLSMALYAVKVAGLGDPYDPSNVLEVGGEVQSVWQPLVENRSTEFSAAGLDWNASCNAAAISAVADLMRHGEHRGVEVMIIDINVTNVSGIFTIRASAGITDHQSRLQFDLQARVDLNP</sequence>
<organism evidence="1">
    <name type="scientific">uncultured marine group II/III euryarchaeote KM3_109_G01</name>
    <dbReference type="NCBI Taxonomy" id="1457850"/>
    <lineage>
        <taxon>Archaea</taxon>
        <taxon>Methanobacteriati</taxon>
        <taxon>Methanobacteriota</taxon>
        <taxon>environmental samples</taxon>
    </lineage>
</organism>
<accession>A0A075G7F7</accession>
<proteinExistence type="predicted"/>
<protein>
    <submittedName>
        <fullName evidence="1">Uncharacterized protein</fullName>
    </submittedName>
</protein>